<gene>
    <name evidence="2 3" type="primary">LOC115744901</name>
</gene>
<reference evidence="2 3" key="1">
    <citation type="submission" date="2025-05" db="UniProtKB">
        <authorList>
            <consortium name="RefSeq"/>
        </authorList>
    </citation>
    <scope>IDENTIFICATION</scope>
    <source>
        <tissue evidence="2 3">Leaf</tissue>
    </source>
</reference>
<organism evidence="1 2">
    <name type="scientific">Rhodamnia argentea</name>
    <dbReference type="NCBI Taxonomy" id="178133"/>
    <lineage>
        <taxon>Eukaryota</taxon>
        <taxon>Viridiplantae</taxon>
        <taxon>Streptophyta</taxon>
        <taxon>Embryophyta</taxon>
        <taxon>Tracheophyta</taxon>
        <taxon>Spermatophyta</taxon>
        <taxon>Magnoliopsida</taxon>
        <taxon>eudicotyledons</taxon>
        <taxon>Gunneridae</taxon>
        <taxon>Pentapetalae</taxon>
        <taxon>rosids</taxon>
        <taxon>malvids</taxon>
        <taxon>Myrtales</taxon>
        <taxon>Myrtaceae</taxon>
        <taxon>Myrtoideae</taxon>
        <taxon>Myrteae</taxon>
        <taxon>Australasian group</taxon>
        <taxon>Rhodamnia</taxon>
    </lineage>
</organism>
<sequence>MELRDCASLEKLPGKMHAPRHLSIENCPKIVGLTIPSDGPSSNNSMPQLESLEVIHCYSLTSIWVAKGRLAALKTLYISECERVESLEEISTGESLESLTIAWCENLGSLPRCLHALSHLTKLMISGCPALEIEEDFPPLPITLSKLVLWHCPKIKSIASSNIANCKNLTHLDIANCPALEIEEDFPPLPTTLSTLELSSCPKIKCLPNQWHHLTSLQSIYICNCPNIKCFPEGGFPPNLRVLEICGYENLKQPVREWGLPLLTSLQSLTIGFGRSMGGGEAEKVWFPPSEEDDEEDAWSLVFPPSLTYLCIYNMRKVERLSSGLRSHLSSLTHLVIYGCPKLRDLPEDGLPPSLQYLSVTGCSNLKEGCSKLTGHYWPLIQDIPSIYIDGVWTH</sequence>
<evidence type="ECO:0000313" key="3">
    <source>
        <dbReference type="RefSeq" id="XP_048136885.1"/>
    </source>
</evidence>
<evidence type="ECO:0000313" key="2">
    <source>
        <dbReference type="RefSeq" id="XP_048136884.1"/>
    </source>
</evidence>
<proteinExistence type="predicted"/>
<dbReference type="SUPFAM" id="SSF52058">
    <property type="entry name" value="L domain-like"/>
    <property type="match status" value="1"/>
</dbReference>
<evidence type="ECO:0000313" key="1">
    <source>
        <dbReference type="Proteomes" id="UP000827889"/>
    </source>
</evidence>
<dbReference type="Proteomes" id="UP000827889">
    <property type="component" value="Chromosome 6"/>
</dbReference>
<protein>
    <submittedName>
        <fullName evidence="2 3">Disease resistance protein At3g14460</fullName>
    </submittedName>
</protein>
<name>A0ABM3HJW5_9MYRT</name>
<dbReference type="PANTHER" id="PTHR34630:SF105">
    <property type="entry name" value="TMV RESISTANCE PROTEIN N-LIKE"/>
    <property type="match status" value="1"/>
</dbReference>
<dbReference type="PANTHER" id="PTHR34630">
    <property type="entry name" value="OS11G0677101 PROTEIN"/>
    <property type="match status" value="1"/>
</dbReference>
<dbReference type="GeneID" id="115744901"/>
<dbReference type="RefSeq" id="XP_048136884.1">
    <property type="nucleotide sequence ID" value="XM_048280927.1"/>
</dbReference>
<dbReference type="InterPro" id="IPR032675">
    <property type="entry name" value="LRR_dom_sf"/>
</dbReference>
<dbReference type="Gene3D" id="3.80.10.10">
    <property type="entry name" value="Ribonuclease Inhibitor"/>
    <property type="match status" value="3"/>
</dbReference>
<accession>A0ABM3HJW5</accession>
<dbReference type="RefSeq" id="XP_048136885.1">
    <property type="nucleotide sequence ID" value="XM_048280928.1"/>
</dbReference>
<keyword evidence="1" id="KW-1185">Reference proteome</keyword>